<evidence type="ECO:0000313" key="1">
    <source>
        <dbReference type="EMBL" id="ARQ01631.1"/>
    </source>
</evidence>
<dbReference type="OrthoDB" id="8858565at2"/>
<dbReference type="Proteomes" id="UP000194137">
    <property type="component" value="Chromosome"/>
</dbReference>
<dbReference type="InterPro" id="IPR018691">
    <property type="entry name" value="DUF2188"/>
</dbReference>
<proteinExistence type="predicted"/>
<gene>
    <name evidence="1" type="ORF">CAK95_22885</name>
</gene>
<organism evidence="1 2">
    <name type="scientific">Pseudorhodoplanes sinuspersici</name>
    <dbReference type="NCBI Taxonomy" id="1235591"/>
    <lineage>
        <taxon>Bacteria</taxon>
        <taxon>Pseudomonadati</taxon>
        <taxon>Pseudomonadota</taxon>
        <taxon>Alphaproteobacteria</taxon>
        <taxon>Hyphomicrobiales</taxon>
        <taxon>Pseudorhodoplanes</taxon>
    </lineage>
</organism>
<dbReference type="EMBL" id="CP021112">
    <property type="protein sequence ID" value="ARQ01631.1"/>
    <property type="molecule type" value="Genomic_DNA"/>
</dbReference>
<dbReference type="STRING" id="1235591.CAK95_22885"/>
<dbReference type="KEGG" id="psin:CAK95_22885"/>
<name>A0A1W6ZWW9_9HYPH</name>
<dbReference type="RefSeq" id="WP_086090023.1">
    <property type="nucleotide sequence ID" value="NZ_CP021112.1"/>
</dbReference>
<accession>A0A1W6ZWW9</accession>
<keyword evidence="2" id="KW-1185">Reference proteome</keyword>
<dbReference type="AlphaFoldDB" id="A0A1W6ZWW9"/>
<sequence length="77" mass="8767">MPNSRYFIVQKDDGWVIQFGGDDFGPYQTRREAMLFAVDAAQKLGEKGENAEVCLLGENGHFLPQWTFGRDAYPPRL</sequence>
<reference evidence="1 2" key="1">
    <citation type="submission" date="2017-05" db="EMBL/GenBank/DDBJ databases">
        <title>Full genome sequence of Pseudorhodoplanes sinuspersici.</title>
        <authorList>
            <person name="Dastgheib S.M.M."/>
            <person name="Shavandi M."/>
            <person name="Tirandaz H."/>
        </authorList>
    </citation>
    <scope>NUCLEOTIDE SEQUENCE [LARGE SCALE GENOMIC DNA]</scope>
    <source>
        <strain evidence="1 2">RIPI110</strain>
    </source>
</reference>
<protein>
    <submittedName>
        <fullName evidence="1">Uncharacterized protein</fullName>
    </submittedName>
</protein>
<evidence type="ECO:0000313" key="2">
    <source>
        <dbReference type="Proteomes" id="UP000194137"/>
    </source>
</evidence>
<dbReference type="Pfam" id="PF09954">
    <property type="entry name" value="DUF2188"/>
    <property type="match status" value="1"/>
</dbReference>